<evidence type="ECO:0000313" key="13">
    <source>
        <dbReference type="EMBL" id="KAF9072097.1"/>
    </source>
</evidence>
<keyword evidence="3" id="KW-0489">Methyltransferase</keyword>
<dbReference type="AlphaFoldDB" id="A0A9P5PZV9"/>
<evidence type="ECO:0000256" key="5">
    <source>
        <dbReference type="ARBA" id="ARBA00022692"/>
    </source>
</evidence>
<sequence length="190" mass="21604">MLQLVVWLLGLAEITIVLFRDIIPSSGYSQQILALLLPSHAHPHTSHAILNPCFLTGTTLIIAGGVLRLFCYRALGRLFTFEVSVQKKHKLITNGPYRIVRHPSYTGMVMMSAGIFIWQTAPASWIRQSGMLENVGVRFLVIAFTLWTLALCYSSYARAPLEDTIMSNEFGDQWKRWAREVPYLLIPYIY</sequence>
<comment type="caution">
    <text evidence="13">The sequence shown here is derived from an EMBL/GenBank/DDBJ whole genome shotgun (WGS) entry which is preliminary data.</text>
</comment>
<keyword evidence="2" id="KW-0444">Lipid biosynthesis</keyword>
<evidence type="ECO:0000256" key="11">
    <source>
        <dbReference type="ARBA" id="ARBA00023264"/>
    </source>
</evidence>
<evidence type="ECO:0000256" key="7">
    <source>
        <dbReference type="ARBA" id="ARBA00022989"/>
    </source>
</evidence>
<keyword evidence="14" id="KW-1185">Reference proteome</keyword>
<dbReference type="GO" id="GO:0012505">
    <property type="term" value="C:endomembrane system"/>
    <property type="evidence" value="ECO:0007669"/>
    <property type="project" value="UniProtKB-SubCell"/>
</dbReference>
<dbReference type="EMBL" id="JADNRY010000027">
    <property type="protein sequence ID" value="KAF9072097.1"/>
    <property type="molecule type" value="Genomic_DNA"/>
</dbReference>
<evidence type="ECO:0000256" key="10">
    <source>
        <dbReference type="ARBA" id="ARBA00023209"/>
    </source>
</evidence>
<evidence type="ECO:0000256" key="6">
    <source>
        <dbReference type="ARBA" id="ARBA00022824"/>
    </source>
</evidence>
<evidence type="ECO:0000256" key="1">
    <source>
        <dbReference type="ARBA" id="ARBA00004127"/>
    </source>
</evidence>
<dbReference type="Pfam" id="PF04191">
    <property type="entry name" value="PEMT"/>
    <property type="match status" value="1"/>
</dbReference>
<dbReference type="PANTHER" id="PTHR12714">
    <property type="entry name" value="PROTEIN-S ISOPRENYLCYSTEINE O-METHYLTRANSFERASE"/>
    <property type="match status" value="1"/>
</dbReference>
<evidence type="ECO:0000256" key="12">
    <source>
        <dbReference type="SAM" id="Phobius"/>
    </source>
</evidence>
<dbReference type="Proteomes" id="UP000772434">
    <property type="component" value="Unassembled WGS sequence"/>
</dbReference>
<proteinExistence type="predicted"/>
<evidence type="ECO:0000256" key="4">
    <source>
        <dbReference type="ARBA" id="ARBA00022691"/>
    </source>
</evidence>
<evidence type="ECO:0008006" key="15">
    <source>
        <dbReference type="Google" id="ProtNLM"/>
    </source>
</evidence>
<keyword evidence="5 12" id="KW-0812">Transmembrane</keyword>
<evidence type="ECO:0000256" key="2">
    <source>
        <dbReference type="ARBA" id="ARBA00022516"/>
    </source>
</evidence>
<keyword evidence="6" id="KW-0256">Endoplasmic reticulum</keyword>
<organism evidence="13 14">
    <name type="scientific">Rhodocollybia butyracea</name>
    <dbReference type="NCBI Taxonomy" id="206335"/>
    <lineage>
        <taxon>Eukaryota</taxon>
        <taxon>Fungi</taxon>
        <taxon>Dikarya</taxon>
        <taxon>Basidiomycota</taxon>
        <taxon>Agaricomycotina</taxon>
        <taxon>Agaricomycetes</taxon>
        <taxon>Agaricomycetidae</taxon>
        <taxon>Agaricales</taxon>
        <taxon>Marasmiineae</taxon>
        <taxon>Omphalotaceae</taxon>
        <taxon>Rhodocollybia</taxon>
    </lineage>
</organism>
<dbReference type="InterPro" id="IPR007318">
    <property type="entry name" value="Phopholipid_MeTrfase"/>
</dbReference>
<evidence type="ECO:0000313" key="14">
    <source>
        <dbReference type="Proteomes" id="UP000772434"/>
    </source>
</evidence>
<reference evidence="13" key="1">
    <citation type="submission" date="2020-11" db="EMBL/GenBank/DDBJ databases">
        <authorList>
            <consortium name="DOE Joint Genome Institute"/>
            <person name="Ahrendt S."/>
            <person name="Riley R."/>
            <person name="Andreopoulos W."/>
            <person name="Labutti K."/>
            <person name="Pangilinan J."/>
            <person name="Ruiz-Duenas F.J."/>
            <person name="Barrasa J.M."/>
            <person name="Sanchez-Garcia M."/>
            <person name="Camarero S."/>
            <person name="Miyauchi S."/>
            <person name="Serrano A."/>
            <person name="Linde D."/>
            <person name="Babiker R."/>
            <person name="Drula E."/>
            <person name="Ayuso-Fernandez I."/>
            <person name="Pacheco R."/>
            <person name="Padilla G."/>
            <person name="Ferreira P."/>
            <person name="Barriuso J."/>
            <person name="Kellner H."/>
            <person name="Castanera R."/>
            <person name="Alfaro M."/>
            <person name="Ramirez L."/>
            <person name="Pisabarro A.G."/>
            <person name="Kuo A."/>
            <person name="Tritt A."/>
            <person name="Lipzen A."/>
            <person name="He G."/>
            <person name="Yan M."/>
            <person name="Ng V."/>
            <person name="Cullen D."/>
            <person name="Martin F."/>
            <person name="Rosso M.-N."/>
            <person name="Henrissat B."/>
            <person name="Hibbett D."/>
            <person name="Martinez A.T."/>
            <person name="Grigoriev I.V."/>
        </authorList>
    </citation>
    <scope>NUCLEOTIDE SEQUENCE</scope>
    <source>
        <strain evidence="13">AH 40177</strain>
    </source>
</reference>
<keyword evidence="11" id="KW-1208">Phospholipid metabolism</keyword>
<dbReference type="GO" id="GO:0008654">
    <property type="term" value="P:phospholipid biosynthetic process"/>
    <property type="evidence" value="ECO:0007669"/>
    <property type="project" value="UniProtKB-KW"/>
</dbReference>
<name>A0A9P5PZV9_9AGAR</name>
<dbReference type="Gene3D" id="1.20.120.1630">
    <property type="match status" value="1"/>
</dbReference>
<evidence type="ECO:0000256" key="3">
    <source>
        <dbReference type="ARBA" id="ARBA00022603"/>
    </source>
</evidence>
<feature type="transmembrane region" description="Helical" evidence="12">
    <location>
        <begin position="137"/>
        <end position="156"/>
    </location>
</feature>
<keyword evidence="10" id="KW-0594">Phospholipid biosynthesis</keyword>
<feature type="transmembrane region" description="Helical" evidence="12">
    <location>
        <begin position="49"/>
        <end position="71"/>
    </location>
</feature>
<comment type="subcellular location">
    <subcellularLocation>
        <location evidence="1">Endomembrane system</location>
        <topology evidence="1">Multi-pass membrane protein</topology>
    </subcellularLocation>
</comment>
<dbReference type="GO" id="GO:0032259">
    <property type="term" value="P:methylation"/>
    <property type="evidence" value="ECO:0007669"/>
    <property type="project" value="UniProtKB-KW"/>
</dbReference>
<keyword evidence="3" id="KW-0808">Transferase</keyword>
<dbReference type="OrthoDB" id="422086at2759"/>
<protein>
    <recommendedName>
        <fullName evidence="15">Protein-S-isoprenylcysteine O-methyltransferase</fullName>
    </recommendedName>
</protein>
<keyword evidence="9 12" id="KW-0472">Membrane</keyword>
<evidence type="ECO:0000256" key="8">
    <source>
        <dbReference type="ARBA" id="ARBA00023098"/>
    </source>
</evidence>
<dbReference type="PANTHER" id="PTHR12714:SF9">
    <property type="entry name" value="PROTEIN-S-ISOPRENYLCYSTEINE O-METHYLTRANSFERASE"/>
    <property type="match status" value="1"/>
</dbReference>
<feature type="transmembrane region" description="Helical" evidence="12">
    <location>
        <begin position="105"/>
        <end position="125"/>
    </location>
</feature>
<keyword evidence="4" id="KW-0949">S-adenosyl-L-methionine</keyword>
<keyword evidence="8" id="KW-0443">Lipid metabolism</keyword>
<accession>A0A9P5PZV9</accession>
<evidence type="ECO:0000256" key="9">
    <source>
        <dbReference type="ARBA" id="ARBA00023136"/>
    </source>
</evidence>
<keyword evidence="7 12" id="KW-1133">Transmembrane helix</keyword>
<gene>
    <name evidence="13" type="ORF">BDP27DRAFT_1218207</name>
</gene>
<dbReference type="GO" id="GO:0008168">
    <property type="term" value="F:methyltransferase activity"/>
    <property type="evidence" value="ECO:0007669"/>
    <property type="project" value="UniProtKB-KW"/>
</dbReference>